<dbReference type="EMBL" id="JAUDCK010000050">
    <property type="protein sequence ID" value="MDM8196728.1"/>
    <property type="molecule type" value="Genomic_DNA"/>
</dbReference>
<comment type="caution">
    <text evidence="2">The sequence shown here is derived from an EMBL/GenBank/DDBJ whole genome shotgun (WGS) entry which is preliminary data.</text>
</comment>
<evidence type="ECO:0000259" key="1">
    <source>
        <dbReference type="Pfam" id="PF02627"/>
    </source>
</evidence>
<accession>A0ABT7UKR0</accession>
<feature type="domain" description="Carboxymuconolactone decarboxylase-like" evidence="1">
    <location>
        <begin position="27"/>
        <end position="107"/>
    </location>
</feature>
<organism evidence="2 3">
    <name type="scientific">Massilimicrobiota timonensis</name>
    <dbReference type="NCBI Taxonomy" id="1776392"/>
    <lineage>
        <taxon>Bacteria</taxon>
        <taxon>Bacillati</taxon>
        <taxon>Bacillota</taxon>
        <taxon>Erysipelotrichia</taxon>
        <taxon>Erysipelotrichales</taxon>
        <taxon>Erysipelotrichaceae</taxon>
        <taxon>Massilimicrobiota</taxon>
    </lineage>
</organism>
<dbReference type="Pfam" id="PF02627">
    <property type="entry name" value="CMD"/>
    <property type="match status" value="2"/>
</dbReference>
<dbReference type="InterPro" id="IPR029032">
    <property type="entry name" value="AhpD-like"/>
</dbReference>
<gene>
    <name evidence="2" type="ORF">QUV98_10405</name>
</gene>
<evidence type="ECO:0000313" key="2">
    <source>
        <dbReference type="EMBL" id="MDM8196728.1"/>
    </source>
</evidence>
<proteinExistence type="predicted"/>
<feature type="domain" description="Carboxymuconolactone decarboxylase-like" evidence="1">
    <location>
        <begin position="161"/>
        <end position="243"/>
    </location>
</feature>
<reference evidence="2 3" key="2">
    <citation type="submission" date="2023-06" db="EMBL/GenBank/DDBJ databases">
        <authorList>
            <person name="Zeman M."/>
            <person name="Kubasova T."/>
            <person name="Jahodarova E."/>
            <person name="Nykrynova M."/>
            <person name="Rychlik I."/>
        </authorList>
    </citation>
    <scope>NUCLEOTIDE SEQUENCE [LARGE SCALE GENOMIC DNA]</scope>
    <source>
        <strain evidence="2 3">ET341</strain>
    </source>
</reference>
<sequence length="248" mass="28500">MRDIEKAKELYQSLHKDHFCPHDLAYEEMMIHYIYGDVYQHGNLDLRLRELILIVVNTTNMTLESLKEHVYAALKANVTPVEMKEAIYQCTPYIGVGKVKEALDAVHDVFVENQIELPLEDQSTVEEETRFQAGFDVQSEAFGRENIQANHDHAPQELKHIQDYLSAHCFGDFYTRQGLDLKIREMLTFVMLATLGGCENQLRAHTMANIQVGNSRDMLIDVITQCQPYIGFPRTLNAINIINEVTQK</sequence>
<dbReference type="SUPFAM" id="SSF69118">
    <property type="entry name" value="AhpD-like"/>
    <property type="match status" value="1"/>
</dbReference>
<dbReference type="RefSeq" id="WP_087245882.1">
    <property type="nucleotide sequence ID" value="NZ_JAUDCK010000050.1"/>
</dbReference>
<keyword evidence="3" id="KW-1185">Reference proteome</keyword>
<protein>
    <submittedName>
        <fullName evidence="2">Carboxymuconolactone decarboxylase family protein</fullName>
    </submittedName>
</protein>
<evidence type="ECO:0000313" key="3">
    <source>
        <dbReference type="Proteomes" id="UP001529275"/>
    </source>
</evidence>
<dbReference type="PANTHER" id="PTHR33570:SF2">
    <property type="entry name" value="CARBOXYMUCONOLACTONE DECARBOXYLASE-LIKE DOMAIN-CONTAINING PROTEIN"/>
    <property type="match status" value="1"/>
</dbReference>
<dbReference type="Gene3D" id="1.20.1290.10">
    <property type="entry name" value="AhpD-like"/>
    <property type="match status" value="1"/>
</dbReference>
<dbReference type="PANTHER" id="PTHR33570">
    <property type="entry name" value="4-CARBOXYMUCONOLACTONE DECARBOXYLASE FAMILY PROTEIN"/>
    <property type="match status" value="1"/>
</dbReference>
<reference evidence="3" key="1">
    <citation type="submission" date="2023-06" db="EMBL/GenBank/DDBJ databases">
        <title>Identification and characterization of horizontal gene transfer across gut microbiota members of farm animals based on homology search.</title>
        <authorList>
            <person name="Zeman M."/>
            <person name="Kubasova T."/>
            <person name="Jahodarova E."/>
            <person name="Nykrynova M."/>
            <person name="Rychlik I."/>
        </authorList>
    </citation>
    <scope>NUCLEOTIDE SEQUENCE [LARGE SCALE GENOMIC DNA]</scope>
    <source>
        <strain evidence="3">ET341</strain>
    </source>
</reference>
<dbReference type="InterPro" id="IPR052512">
    <property type="entry name" value="4CMD/NDH-1_regulator"/>
</dbReference>
<dbReference type="InterPro" id="IPR003779">
    <property type="entry name" value="CMD-like"/>
</dbReference>
<dbReference type="Proteomes" id="UP001529275">
    <property type="component" value="Unassembled WGS sequence"/>
</dbReference>
<name>A0ABT7UKR0_9FIRM</name>